<keyword evidence="7" id="KW-0449">Lipoprotein</keyword>
<dbReference type="GO" id="GO:0005794">
    <property type="term" value="C:Golgi apparatus"/>
    <property type="evidence" value="ECO:0007669"/>
    <property type="project" value="TreeGrafter"/>
</dbReference>
<keyword evidence="3" id="KW-0812">Transmembrane</keyword>
<dbReference type="InterPro" id="IPR039859">
    <property type="entry name" value="PFA4/ZDH16/20/ERF2-like"/>
</dbReference>
<dbReference type="PANTHER" id="PTHR22883">
    <property type="entry name" value="ZINC FINGER DHHC DOMAIN CONTAINING PROTEIN"/>
    <property type="match status" value="1"/>
</dbReference>
<reference evidence="12 13" key="1">
    <citation type="submission" date="2016-07" db="EMBL/GenBank/DDBJ databases">
        <title>Pervasive Adenine N6-methylation of Active Genes in Fungi.</title>
        <authorList>
            <consortium name="DOE Joint Genome Institute"/>
            <person name="Mondo S.J."/>
            <person name="Dannebaum R.O."/>
            <person name="Kuo R.C."/>
            <person name="Labutti K."/>
            <person name="Haridas S."/>
            <person name="Kuo A."/>
            <person name="Salamov A."/>
            <person name="Ahrendt S.R."/>
            <person name="Lipzen A."/>
            <person name="Sullivan W."/>
            <person name="Andreopoulos W.B."/>
            <person name="Clum A."/>
            <person name="Lindquist E."/>
            <person name="Daum C."/>
            <person name="Ramamoorthy G.K."/>
            <person name="Gryganskyi A."/>
            <person name="Culley D."/>
            <person name="Magnuson J.K."/>
            <person name="James T.Y."/>
            <person name="O'Malley M.A."/>
            <person name="Stajich J.E."/>
            <person name="Spatafora J.W."/>
            <person name="Visel A."/>
            <person name="Grigoriev I.V."/>
        </authorList>
    </citation>
    <scope>NUCLEOTIDE SEQUENCE [LARGE SCALE GENOMIC DNA]</scope>
    <source>
        <strain evidence="12 13">NRRL 3116</strain>
    </source>
</reference>
<sequence>CDICKIAKPDRCHHCSECNCCVLRMDHHCPWVNGCIGFGNYKYFYLFTFYGSISALWATAT</sequence>
<protein>
    <recommendedName>
        <fullName evidence="10">Palmitoyltransferase</fullName>
        <ecNumber evidence="10">2.3.1.225</ecNumber>
    </recommendedName>
</protein>
<evidence type="ECO:0000256" key="5">
    <source>
        <dbReference type="ARBA" id="ARBA00023136"/>
    </source>
</evidence>
<evidence type="ECO:0000256" key="9">
    <source>
        <dbReference type="ARBA" id="ARBA00048048"/>
    </source>
</evidence>
<evidence type="ECO:0000256" key="1">
    <source>
        <dbReference type="ARBA" id="ARBA00004141"/>
    </source>
</evidence>
<evidence type="ECO:0000313" key="13">
    <source>
        <dbReference type="Proteomes" id="UP000193648"/>
    </source>
</evidence>
<feature type="non-terminal residue" evidence="12">
    <location>
        <position position="61"/>
    </location>
</feature>
<accession>A0A1Y2GIT0</accession>
<evidence type="ECO:0000256" key="4">
    <source>
        <dbReference type="ARBA" id="ARBA00022989"/>
    </source>
</evidence>
<keyword evidence="2 10" id="KW-0808">Transferase</keyword>
<comment type="catalytic activity">
    <reaction evidence="9 10">
        <text>L-cysteinyl-[protein] + hexadecanoyl-CoA = S-hexadecanoyl-L-cysteinyl-[protein] + CoA</text>
        <dbReference type="Rhea" id="RHEA:36683"/>
        <dbReference type="Rhea" id="RHEA-COMP:10131"/>
        <dbReference type="Rhea" id="RHEA-COMP:11032"/>
        <dbReference type="ChEBI" id="CHEBI:29950"/>
        <dbReference type="ChEBI" id="CHEBI:57287"/>
        <dbReference type="ChEBI" id="CHEBI:57379"/>
        <dbReference type="ChEBI" id="CHEBI:74151"/>
        <dbReference type="EC" id="2.3.1.225"/>
    </reaction>
</comment>
<dbReference type="GeneID" id="33562198"/>
<evidence type="ECO:0000256" key="3">
    <source>
        <dbReference type="ARBA" id="ARBA00022692"/>
    </source>
</evidence>
<keyword evidence="4" id="KW-1133">Transmembrane helix</keyword>
<comment type="caution">
    <text evidence="12">The sequence shown here is derived from an EMBL/GenBank/DDBJ whole genome shotgun (WGS) entry which is preliminary data.</text>
</comment>
<organism evidence="12 13">
    <name type="scientific">Lobosporangium transversale</name>
    <dbReference type="NCBI Taxonomy" id="64571"/>
    <lineage>
        <taxon>Eukaryota</taxon>
        <taxon>Fungi</taxon>
        <taxon>Fungi incertae sedis</taxon>
        <taxon>Mucoromycota</taxon>
        <taxon>Mortierellomycotina</taxon>
        <taxon>Mortierellomycetes</taxon>
        <taxon>Mortierellales</taxon>
        <taxon>Mortierellaceae</taxon>
        <taxon>Lobosporangium</taxon>
    </lineage>
</organism>
<dbReference type="GO" id="GO:0006612">
    <property type="term" value="P:protein targeting to membrane"/>
    <property type="evidence" value="ECO:0007669"/>
    <property type="project" value="TreeGrafter"/>
</dbReference>
<feature type="domain" description="Palmitoyltransferase DHHC" evidence="11">
    <location>
        <begin position="1"/>
        <end position="59"/>
    </location>
</feature>
<dbReference type="GO" id="GO:0016020">
    <property type="term" value="C:membrane"/>
    <property type="evidence" value="ECO:0007669"/>
    <property type="project" value="UniProtKB-SubCell"/>
</dbReference>
<evidence type="ECO:0000256" key="6">
    <source>
        <dbReference type="ARBA" id="ARBA00023139"/>
    </source>
</evidence>
<evidence type="ECO:0000259" key="11">
    <source>
        <dbReference type="Pfam" id="PF01529"/>
    </source>
</evidence>
<keyword evidence="8 10" id="KW-0012">Acyltransferase</keyword>
<comment type="subcellular location">
    <subcellularLocation>
        <location evidence="1">Membrane</location>
        <topology evidence="1">Multi-pass membrane protein</topology>
    </subcellularLocation>
</comment>
<evidence type="ECO:0000256" key="7">
    <source>
        <dbReference type="ARBA" id="ARBA00023288"/>
    </source>
</evidence>
<dbReference type="InParanoid" id="A0A1Y2GIT0"/>
<comment type="domain">
    <text evidence="10">The DHHC domain is required for palmitoyltransferase activity.</text>
</comment>
<feature type="non-terminal residue" evidence="12">
    <location>
        <position position="1"/>
    </location>
</feature>
<keyword evidence="5" id="KW-0472">Membrane</keyword>
<dbReference type="PANTHER" id="PTHR22883:SF147">
    <property type="entry name" value="PALMITOYLTRANSFERASE"/>
    <property type="match status" value="1"/>
</dbReference>
<dbReference type="Pfam" id="PF01529">
    <property type="entry name" value="DHHC"/>
    <property type="match status" value="1"/>
</dbReference>
<proteinExistence type="inferred from homology"/>
<evidence type="ECO:0000313" key="12">
    <source>
        <dbReference type="EMBL" id="ORZ12144.1"/>
    </source>
</evidence>
<evidence type="ECO:0000256" key="2">
    <source>
        <dbReference type="ARBA" id="ARBA00022679"/>
    </source>
</evidence>
<evidence type="ECO:0000256" key="8">
    <source>
        <dbReference type="ARBA" id="ARBA00023315"/>
    </source>
</evidence>
<name>A0A1Y2GIT0_9FUNG</name>
<gene>
    <name evidence="12" type="ORF">BCR41DRAFT_291420</name>
</gene>
<dbReference type="GO" id="GO:0005783">
    <property type="term" value="C:endoplasmic reticulum"/>
    <property type="evidence" value="ECO:0007669"/>
    <property type="project" value="TreeGrafter"/>
</dbReference>
<keyword evidence="6" id="KW-0564">Palmitate</keyword>
<dbReference type="EC" id="2.3.1.225" evidence="10"/>
<dbReference type="PROSITE" id="PS50216">
    <property type="entry name" value="DHHC"/>
    <property type="match status" value="1"/>
</dbReference>
<dbReference type="InterPro" id="IPR001594">
    <property type="entry name" value="Palmitoyltrfase_DHHC"/>
</dbReference>
<dbReference type="EMBL" id="MCFF01000026">
    <property type="protein sequence ID" value="ORZ12144.1"/>
    <property type="molecule type" value="Genomic_DNA"/>
</dbReference>
<dbReference type="STRING" id="64571.A0A1Y2GIT0"/>
<dbReference type="RefSeq" id="XP_021880009.1">
    <property type="nucleotide sequence ID" value="XM_022020354.1"/>
</dbReference>
<dbReference type="Proteomes" id="UP000193648">
    <property type="component" value="Unassembled WGS sequence"/>
</dbReference>
<evidence type="ECO:0000256" key="10">
    <source>
        <dbReference type="RuleBase" id="RU079119"/>
    </source>
</evidence>
<dbReference type="OrthoDB" id="9909019at2759"/>
<dbReference type="AlphaFoldDB" id="A0A1Y2GIT0"/>
<comment type="similarity">
    <text evidence="10">Belongs to the DHHC palmitoyltransferase family.</text>
</comment>
<dbReference type="GO" id="GO:0019706">
    <property type="term" value="F:protein-cysteine S-palmitoyltransferase activity"/>
    <property type="evidence" value="ECO:0007669"/>
    <property type="project" value="UniProtKB-EC"/>
</dbReference>
<keyword evidence="13" id="KW-1185">Reference proteome</keyword>